<keyword evidence="1" id="KW-0812">Transmembrane</keyword>
<dbReference type="EMBL" id="LR215050">
    <property type="protein sequence ID" value="VEU82993.1"/>
    <property type="molecule type" value="Genomic_DNA"/>
</dbReference>
<keyword evidence="1" id="KW-1133">Transmembrane helix</keyword>
<gene>
    <name evidence="2" type="ORF">NCTC10172_01040</name>
</gene>
<dbReference type="Proteomes" id="UP000290909">
    <property type="component" value="Chromosome"/>
</dbReference>
<keyword evidence="1" id="KW-0472">Membrane</keyword>
<dbReference type="STRING" id="1408416.GCA_000702765_01231"/>
<feature type="transmembrane region" description="Helical" evidence="1">
    <location>
        <begin position="6"/>
        <end position="27"/>
    </location>
</feature>
<feature type="transmembrane region" description="Helical" evidence="1">
    <location>
        <begin position="107"/>
        <end position="126"/>
    </location>
</feature>
<name>A0A449BKT0_9MOLU</name>
<reference evidence="2 3" key="1">
    <citation type="submission" date="2019-01" db="EMBL/GenBank/DDBJ databases">
        <authorList>
            <consortium name="Pathogen Informatics"/>
        </authorList>
    </citation>
    <scope>NUCLEOTIDE SEQUENCE [LARGE SCALE GENOMIC DNA]</scope>
    <source>
        <strain evidence="2 3">NCTC10172</strain>
    </source>
</reference>
<proteinExistence type="predicted"/>
<dbReference type="InterPro" id="IPR010898">
    <property type="entry name" value="Hpre_diP_synth_I"/>
</dbReference>
<accession>A0A449BKT0</accession>
<dbReference type="AlphaFoldDB" id="A0A449BKT0"/>
<dbReference type="KEGG" id="ahk:NCTC10172_01040"/>
<feature type="transmembrane region" description="Helical" evidence="1">
    <location>
        <begin position="132"/>
        <end position="157"/>
    </location>
</feature>
<evidence type="ECO:0000256" key="1">
    <source>
        <dbReference type="SAM" id="Phobius"/>
    </source>
</evidence>
<dbReference type="RefSeq" id="WP_051659073.1">
    <property type="nucleotide sequence ID" value="NZ_LR215050.1"/>
</dbReference>
<dbReference type="Gene3D" id="1.10.1760.20">
    <property type="match status" value="1"/>
</dbReference>
<keyword evidence="3" id="KW-1185">Reference proteome</keyword>
<evidence type="ECO:0000313" key="2">
    <source>
        <dbReference type="EMBL" id="VEU82993.1"/>
    </source>
</evidence>
<sequence length="169" mass="18715">MNNLKTITTLSMMLASAIVLNVIEMSINVIPVPGAKIGFANLVTVIVLYIYGFKKAFLVTILRVLIVALLYRSFTITFWMGLGGAILSIITMGILKQWFKLHPITVSVFGAILHTIGQVLVGMYLLSTELLILYLPIMLLISVPAGVFIGIISNRFFTIFKNRPHPKGY</sequence>
<dbReference type="InterPro" id="IPR014535">
    <property type="entry name" value="Hpre_diP_synt_I"/>
</dbReference>
<dbReference type="Pfam" id="PF07456">
    <property type="entry name" value="Hpre_diP_synt_I"/>
    <property type="match status" value="1"/>
</dbReference>
<organism evidence="2 3">
    <name type="scientific">Acholeplasma hippikon</name>
    <dbReference type="NCBI Taxonomy" id="264636"/>
    <lineage>
        <taxon>Bacteria</taxon>
        <taxon>Bacillati</taxon>
        <taxon>Mycoplasmatota</taxon>
        <taxon>Mollicutes</taxon>
        <taxon>Acholeplasmatales</taxon>
        <taxon>Acholeplasmataceae</taxon>
        <taxon>Acholeplasma</taxon>
    </lineage>
</organism>
<protein>
    <submittedName>
        <fullName evidence="2">Heptaprenyl diphosphate synthase component I</fullName>
    </submittedName>
</protein>
<evidence type="ECO:0000313" key="3">
    <source>
        <dbReference type="Proteomes" id="UP000290909"/>
    </source>
</evidence>
<dbReference type="PIRSF" id="PIRSF027391">
    <property type="entry name" value="Hpre_diP_synt_I"/>
    <property type="match status" value="1"/>
</dbReference>
<feature type="transmembrane region" description="Helical" evidence="1">
    <location>
        <begin position="39"/>
        <end position="70"/>
    </location>
</feature>
<feature type="transmembrane region" description="Helical" evidence="1">
    <location>
        <begin position="76"/>
        <end position="95"/>
    </location>
</feature>